<name>A0A0C3CES0_HEBCY</name>
<dbReference type="GO" id="GO:0030246">
    <property type="term" value="F:carbohydrate binding"/>
    <property type="evidence" value="ECO:0007669"/>
    <property type="project" value="InterPro"/>
</dbReference>
<reference evidence="3" key="2">
    <citation type="submission" date="2015-01" db="EMBL/GenBank/DDBJ databases">
        <title>Evolutionary Origins and Diversification of the Mycorrhizal Mutualists.</title>
        <authorList>
            <consortium name="DOE Joint Genome Institute"/>
            <consortium name="Mycorrhizal Genomics Consortium"/>
            <person name="Kohler A."/>
            <person name="Kuo A."/>
            <person name="Nagy L.G."/>
            <person name="Floudas D."/>
            <person name="Copeland A."/>
            <person name="Barry K.W."/>
            <person name="Cichocki N."/>
            <person name="Veneault-Fourrey C."/>
            <person name="LaButti K."/>
            <person name="Lindquist E.A."/>
            <person name="Lipzen A."/>
            <person name="Lundell T."/>
            <person name="Morin E."/>
            <person name="Murat C."/>
            <person name="Riley R."/>
            <person name="Ohm R."/>
            <person name="Sun H."/>
            <person name="Tunlid A."/>
            <person name="Henrissat B."/>
            <person name="Grigoriev I.V."/>
            <person name="Hibbett D.S."/>
            <person name="Martin F."/>
        </authorList>
    </citation>
    <scope>NUCLEOTIDE SEQUENCE [LARGE SCALE GENOMIC DNA]</scope>
    <source>
        <strain evidence="3">h7</strain>
    </source>
</reference>
<protein>
    <recommendedName>
        <fullName evidence="1">Galectin domain-containing protein</fullName>
    </recommendedName>
</protein>
<reference evidence="2 3" key="1">
    <citation type="submission" date="2014-04" db="EMBL/GenBank/DDBJ databases">
        <authorList>
            <consortium name="DOE Joint Genome Institute"/>
            <person name="Kuo A."/>
            <person name="Gay G."/>
            <person name="Dore J."/>
            <person name="Kohler A."/>
            <person name="Nagy L.G."/>
            <person name="Floudas D."/>
            <person name="Copeland A."/>
            <person name="Barry K.W."/>
            <person name="Cichocki N."/>
            <person name="Veneault-Fourrey C."/>
            <person name="LaButti K."/>
            <person name="Lindquist E.A."/>
            <person name="Lipzen A."/>
            <person name="Lundell T."/>
            <person name="Morin E."/>
            <person name="Murat C."/>
            <person name="Sun H."/>
            <person name="Tunlid A."/>
            <person name="Henrissat B."/>
            <person name="Grigoriev I.V."/>
            <person name="Hibbett D.S."/>
            <person name="Martin F."/>
            <person name="Nordberg H.P."/>
            <person name="Cantor M.N."/>
            <person name="Hua S.X."/>
        </authorList>
    </citation>
    <scope>NUCLEOTIDE SEQUENCE [LARGE SCALE GENOMIC DNA]</scope>
    <source>
        <strain evidence="3">h7</strain>
    </source>
</reference>
<keyword evidence="3" id="KW-1185">Reference proteome</keyword>
<evidence type="ECO:0000313" key="3">
    <source>
        <dbReference type="Proteomes" id="UP000053424"/>
    </source>
</evidence>
<dbReference type="EMBL" id="KN831770">
    <property type="protein sequence ID" value="KIM47275.1"/>
    <property type="molecule type" value="Genomic_DNA"/>
</dbReference>
<dbReference type="Gene3D" id="2.120.10.70">
    <property type="entry name" value="Fucose-specific lectin"/>
    <property type="match status" value="1"/>
</dbReference>
<dbReference type="Proteomes" id="UP000053424">
    <property type="component" value="Unassembled WGS sequence"/>
</dbReference>
<dbReference type="OrthoDB" id="3018764at2759"/>
<dbReference type="PROSITE" id="PS51304">
    <property type="entry name" value="GALECTIN"/>
    <property type="match status" value="1"/>
</dbReference>
<dbReference type="HOGENOM" id="CLU_713823_0_0_1"/>
<feature type="domain" description="Galectin" evidence="1">
    <location>
        <begin position="51"/>
        <end position="199"/>
    </location>
</feature>
<evidence type="ECO:0000313" key="2">
    <source>
        <dbReference type="EMBL" id="KIM47275.1"/>
    </source>
</evidence>
<dbReference type="Gene3D" id="2.60.120.200">
    <property type="match status" value="1"/>
</dbReference>
<gene>
    <name evidence="2" type="ORF">M413DRAFT_423029</name>
</gene>
<sequence>MAHLGPLSESERRWKALREAERPRRLELHRTCEIPDYDTGKIVCFKSDRIMNLDPPPSKMKKSLFTKRTNPLAIDVDHTDIGLYNSVDELILLISIRRQEGVLAFNSRASRNLHHGWGPEETVKIAEYRGEISRSDRILVYDLGEKFQVIFGLTTVYYFAKRFKDGTPKKASYKSTVADENPINFLLSRDIFISVFNLSDLPAYEKEIIERQWKSSIAAIQWHDEIRLYYQVHPNAHLDQNSDVVRELRKASPAAPWAHGATIERAAKNSSIAAVVWIEDGMHIRVYYRDPGLHLREHCQDTATLSGTSVFSHANSLSEHGSDPSRSPISAEVVHERMGYVRISPSWKDAESKIVNVIREISSRISILRDDIQVTSGNSLGMMDGSG</sequence>
<dbReference type="AlphaFoldDB" id="A0A0C3CES0"/>
<organism evidence="2 3">
    <name type="scientific">Hebeloma cylindrosporum</name>
    <dbReference type="NCBI Taxonomy" id="76867"/>
    <lineage>
        <taxon>Eukaryota</taxon>
        <taxon>Fungi</taxon>
        <taxon>Dikarya</taxon>
        <taxon>Basidiomycota</taxon>
        <taxon>Agaricomycotina</taxon>
        <taxon>Agaricomycetes</taxon>
        <taxon>Agaricomycetidae</taxon>
        <taxon>Agaricales</taxon>
        <taxon>Agaricineae</taxon>
        <taxon>Hymenogastraceae</taxon>
        <taxon>Hebeloma</taxon>
    </lineage>
</organism>
<dbReference type="InterPro" id="IPR001079">
    <property type="entry name" value="Galectin_CRD"/>
</dbReference>
<proteinExistence type="predicted"/>
<evidence type="ECO:0000259" key="1">
    <source>
        <dbReference type="PROSITE" id="PS51304"/>
    </source>
</evidence>
<accession>A0A0C3CES0</accession>